<sequence length="909" mass="101247">MLEKTFEPQAAEPRLYAQWEESGLFAPRTEGAQGAYSIVIPPPNVTGSLHIGHALNNTLQDILARYHRMKGKAVLWLPGTDHAGIATQMVVERQLAAAGNVGRRDMGREAFIDKVWEWKAESGGTIVRQLRRLGASCDWSRERFTLDEGLNAAVRKVFVQLHKEGLIYRDKRLVNWDPHFQTAISDLEVEQREVDGAYWHFAYPLADGVTYEHPVAFDDEGKATEFETRDFIVVATTRPETMLGDTGVAVHPEDERYKGLVGKFVTLPIVGRRIPIVADDYADPTKGSGAVKITPAHDFNDFGVGKRASLPSLNILDAFGRITDVDTPDVPSEYVGVDRFAARKAIVARAEEEGWLREIEKTKHVVPHGDRSGVVIEPWLTDQWYVDAKVLAQPALKAVEQGDTVFEPKSYEKIYFEWLRNIEPWCISRQLWWGHRIPAWYGPGGEIYVAETEEDARELAMADYDSEVALTQDEDVLDTWFSSALWPFSTMGWPEKTEDLERFYPTSDLVTAADIIFFWVARMMMMGLHFMDEVPFKRVIINGLVRDEKGQKMSKSKGNVIDPLGIIDELGADPLRFTMAILSGTRDIKLSKQRIEGYRNFGTKLWNAARFSQMNEARRVEGFDPATVEQTINCWIRGELTKAERAVSEAIEGGRFDDAAGALYRFVWNVFCDWYLELAKPVFNGADEAAKAETRAMTAWTLDQTLKLLHPVMPFITEELWAELGKEGPAREGLLIGAEWPVLPDGFIDASAEAEIGWLIDLVGEIRGLRAEMNVPPAAKPPLAFVAPDAVTGERIARHRDLILTLGRVSEVGSADAAPTGAVTFVSGGSTVALSLTGIIDLTAERARLEKEIAVFESDIGHVNKKLGNPNFVSRAAPEVVEEQRAKLAEAEAGKAKLQAALARLSEIG</sequence>
<evidence type="ECO:0000256" key="5">
    <source>
        <dbReference type="ARBA" id="ARBA00022741"/>
    </source>
</evidence>
<evidence type="ECO:0000256" key="7">
    <source>
        <dbReference type="ARBA" id="ARBA00022917"/>
    </source>
</evidence>
<dbReference type="SUPFAM" id="SSF50677">
    <property type="entry name" value="ValRS/IleRS/LeuRS editing domain"/>
    <property type="match status" value="1"/>
</dbReference>
<dbReference type="InterPro" id="IPR009008">
    <property type="entry name" value="Val/Leu/Ile-tRNA-synth_edit"/>
</dbReference>
<dbReference type="EC" id="6.1.1.9" evidence="12"/>
<comment type="similarity">
    <text evidence="11 12">Belongs to the class-I aminoacyl-tRNA synthetase family. ValS type 1 subfamily.</text>
</comment>
<organism evidence="16 17">
    <name type="scientific">Brevundimonas mediterranea</name>
    <dbReference type="NCBI Taxonomy" id="74329"/>
    <lineage>
        <taxon>Bacteria</taxon>
        <taxon>Pseudomonadati</taxon>
        <taxon>Pseudomonadota</taxon>
        <taxon>Alphaproteobacteria</taxon>
        <taxon>Caulobacterales</taxon>
        <taxon>Caulobacteraceae</taxon>
        <taxon>Brevundimonas</taxon>
    </lineage>
</organism>
<dbReference type="InterPro" id="IPR013155">
    <property type="entry name" value="M/V/L/I-tRNA-synth_anticd-bd"/>
</dbReference>
<dbReference type="GO" id="GO:0004832">
    <property type="term" value="F:valine-tRNA ligase activity"/>
    <property type="evidence" value="ECO:0007669"/>
    <property type="project" value="UniProtKB-UniRule"/>
</dbReference>
<dbReference type="SUPFAM" id="SSF52374">
    <property type="entry name" value="Nucleotidylyl transferase"/>
    <property type="match status" value="1"/>
</dbReference>
<proteinExistence type="inferred from homology"/>
<evidence type="ECO:0000259" key="14">
    <source>
        <dbReference type="Pfam" id="PF08264"/>
    </source>
</evidence>
<protein>
    <recommendedName>
        <fullName evidence="12">Valine--tRNA ligase</fullName>
        <ecNumber evidence="12">6.1.1.9</ecNumber>
    </recommendedName>
    <alternativeName>
        <fullName evidence="12">Valyl-tRNA synthetase</fullName>
        <shortName evidence="12">ValRS</shortName>
    </alternativeName>
</protein>
<evidence type="ECO:0000256" key="3">
    <source>
        <dbReference type="ARBA" id="ARBA00022490"/>
    </source>
</evidence>
<dbReference type="Proteomes" id="UP000501325">
    <property type="component" value="Chromosome"/>
</dbReference>
<comment type="domain">
    <text evidence="12">The C-terminal coiled-coil domain is crucial for aminoacylation activity.</text>
</comment>
<dbReference type="Gene3D" id="1.10.287.380">
    <property type="entry name" value="Valyl-tRNA synthetase, C-terminal domain"/>
    <property type="match status" value="1"/>
</dbReference>
<feature type="short sequence motif" description="'HIGH' region" evidence="12">
    <location>
        <begin position="43"/>
        <end position="53"/>
    </location>
</feature>
<dbReference type="SUPFAM" id="SSF46589">
    <property type="entry name" value="tRNA-binding arm"/>
    <property type="match status" value="1"/>
</dbReference>
<keyword evidence="5 12" id="KW-0547">Nucleotide-binding</keyword>
<dbReference type="InterPro" id="IPR033705">
    <property type="entry name" value="Anticodon_Ia_Val"/>
</dbReference>
<dbReference type="SUPFAM" id="SSF47323">
    <property type="entry name" value="Anticodon-binding domain of a subclass of class I aminoacyl-tRNA synthetases"/>
    <property type="match status" value="1"/>
</dbReference>
<feature type="domain" description="Valyl-tRNA synthetase tRNA-binding arm" evidence="15">
    <location>
        <begin position="841"/>
        <end position="905"/>
    </location>
</feature>
<dbReference type="Gene3D" id="1.10.730.10">
    <property type="entry name" value="Isoleucyl-tRNA Synthetase, Domain 1"/>
    <property type="match status" value="1"/>
</dbReference>
<evidence type="ECO:0000313" key="16">
    <source>
        <dbReference type="EMBL" id="QIH74246.1"/>
    </source>
</evidence>
<comment type="domain">
    <text evidence="12">ValRS has two distinct active sites: one for aminoacylation and one for editing. The misactivated threonine is translocated from the active site to the editing site.</text>
</comment>
<dbReference type="GO" id="GO:0006438">
    <property type="term" value="P:valyl-tRNA aminoacylation"/>
    <property type="evidence" value="ECO:0007669"/>
    <property type="project" value="UniProtKB-UniRule"/>
</dbReference>
<evidence type="ECO:0000256" key="6">
    <source>
        <dbReference type="ARBA" id="ARBA00022840"/>
    </source>
</evidence>
<dbReference type="Gene3D" id="3.40.50.620">
    <property type="entry name" value="HUPs"/>
    <property type="match status" value="2"/>
</dbReference>
<dbReference type="InterPro" id="IPR002300">
    <property type="entry name" value="aa-tRNA-synth_Ia"/>
</dbReference>
<dbReference type="NCBIfam" id="TIGR00422">
    <property type="entry name" value="valS"/>
    <property type="match status" value="1"/>
</dbReference>
<keyword evidence="3 12" id="KW-0963">Cytoplasm</keyword>
<dbReference type="GO" id="GO:0002161">
    <property type="term" value="F:aminoacyl-tRNA deacylase activity"/>
    <property type="evidence" value="ECO:0007669"/>
    <property type="project" value="InterPro"/>
</dbReference>
<keyword evidence="7 12" id="KW-0648">Protein biosynthesis</keyword>
<evidence type="ECO:0000256" key="4">
    <source>
        <dbReference type="ARBA" id="ARBA00022598"/>
    </source>
</evidence>
<dbReference type="Pfam" id="PF08264">
    <property type="entry name" value="Anticodon_1"/>
    <property type="match status" value="1"/>
</dbReference>
<dbReference type="CDD" id="cd07962">
    <property type="entry name" value="Anticodon_Ia_Val"/>
    <property type="match status" value="1"/>
</dbReference>
<feature type="domain" description="Methionyl/Valyl/Leucyl/Isoleucyl-tRNA synthetase anticodon-binding" evidence="14">
    <location>
        <begin position="635"/>
        <end position="780"/>
    </location>
</feature>
<dbReference type="EMBL" id="CP048751">
    <property type="protein sequence ID" value="QIH74246.1"/>
    <property type="molecule type" value="Genomic_DNA"/>
</dbReference>
<dbReference type="HAMAP" id="MF_02004">
    <property type="entry name" value="Val_tRNA_synth_type1"/>
    <property type="match status" value="1"/>
</dbReference>
<dbReference type="PROSITE" id="PS00178">
    <property type="entry name" value="AA_TRNA_LIGASE_I"/>
    <property type="match status" value="1"/>
</dbReference>
<evidence type="ECO:0000256" key="12">
    <source>
        <dbReference type="HAMAP-Rule" id="MF_02004"/>
    </source>
</evidence>
<dbReference type="InterPro" id="IPR009080">
    <property type="entry name" value="tRNAsynth_Ia_anticodon-bd"/>
</dbReference>
<feature type="coiled-coil region" evidence="12">
    <location>
        <begin position="839"/>
        <end position="908"/>
    </location>
</feature>
<reference evidence="16 17" key="1">
    <citation type="submission" date="2020-01" db="EMBL/GenBank/DDBJ databases">
        <authorList>
            <person name="Wang S."/>
        </authorList>
    </citation>
    <scope>NUCLEOTIDE SEQUENCE [LARGE SCALE GENOMIC DNA]</scope>
    <source>
        <strain evidence="16 17">D151-2-6</strain>
    </source>
</reference>
<accession>A0AB37EAT8</accession>
<dbReference type="InterPro" id="IPR001412">
    <property type="entry name" value="aa-tRNA-synth_I_CS"/>
</dbReference>
<dbReference type="NCBIfam" id="NF004349">
    <property type="entry name" value="PRK05729.1"/>
    <property type="match status" value="1"/>
</dbReference>
<keyword evidence="8 12" id="KW-0175">Coiled coil</keyword>
<dbReference type="AlphaFoldDB" id="A0AB37EAT8"/>
<evidence type="ECO:0000256" key="8">
    <source>
        <dbReference type="ARBA" id="ARBA00023054"/>
    </source>
</evidence>
<gene>
    <name evidence="12" type="primary">valS</name>
    <name evidence="16" type="ORF">GYM46_15615</name>
</gene>
<dbReference type="Pfam" id="PF10458">
    <property type="entry name" value="Val_tRNA-synt_C"/>
    <property type="match status" value="1"/>
</dbReference>
<dbReference type="InterPro" id="IPR014729">
    <property type="entry name" value="Rossmann-like_a/b/a_fold"/>
</dbReference>
<comment type="subunit">
    <text evidence="2 12">Monomer.</text>
</comment>
<keyword evidence="9 12" id="KW-0030">Aminoacyl-tRNA synthetase</keyword>
<evidence type="ECO:0000256" key="2">
    <source>
        <dbReference type="ARBA" id="ARBA00011245"/>
    </source>
</evidence>
<dbReference type="InterPro" id="IPR010978">
    <property type="entry name" value="tRNA-bd_arm"/>
</dbReference>
<dbReference type="KEGG" id="bmed:GYM46_15615"/>
<feature type="short sequence motif" description="'KMSKS' region" evidence="12">
    <location>
        <begin position="552"/>
        <end position="556"/>
    </location>
</feature>
<evidence type="ECO:0000256" key="11">
    <source>
        <dbReference type="ARBA" id="ARBA00060830"/>
    </source>
</evidence>
<evidence type="ECO:0000256" key="10">
    <source>
        <dbReference type="ARBA" id="ARBA00047552"/>
    </source>
</evidence>
<dbReference type="GO" id="GO:0005524">
    <property type="term" value="F:ATP binding"/>
    <property type="evidence" value="ECO:0007669"/>
    <property type="project" value="UniProtKB-UniRule"/>
</dbReference>
<dbReference type="CDD" id="cd00817">
    <property type="entry name" value="ValRS_core"/>
    <property type="match status" value="1"/>
</dbReference>
<dbReference type="FunFam" id="3.40.50.620:FF:000032">
    <property type="entry name" value="Valine--tRNA ligase"/>
    <property type="match status" value="1"/>
</dbReference>
<dbReference type="Gene3D" id="3.90.740.10">
    <property type="entry name" value="Valyl/Leucyl/Isoleucyl-tRNA synthetase, editing domain"/>
    <property type="match status" value="1"/>
</dbReference>
<comment type="function">
    <text evidence="12">Catalyzes the attachment of valine to tRNA(Val). As ValRS can inadvertently accommodate and process structurally similar amino acids such as threonine, to avoid such errors, it has a 'posttransfer' editing activity that hydrolyzes mischarged Thr-tRNA(Val) in a tRNA-dependent manner.</text>
</comment>
<evidence type="ECO:0000313" key="17">
    <source>
        <dbReference type="Proteomes" id="UP000501325"/>
    </source>
</evidence>
<dbReference type="InterPro" id="IPR037118">
    <property type="entry name" value="Val-tRNA_synth_C_sf"/>
</dbReference>
<feature type="binding site" evidence="12">
    <location>
        <position position="555"/>
    </location>
    <ligand>
        <name>ATP</name>
        <dbReference type="ChEBI" id="CHEBI:30616"/>
    </ligand>
</feature>
<feature type="domain" description="Aminoacyl-tRNA synthetase class Ia" evidence="13">
    <location>
        <begin position="15"/>
        <end position="591"/>
    </location>
</feature>
<evidence type="ECO:0000256" key="9">
    <source>
        <dbReference type="ARBA" id="ARBA00023146"/>
    </source>
</evidence>
<dbReference type="GO" id="GO:0005829">
    <property type="term" value="C:cytosol"/>
    <property type="evidence" value="ECO:0007669"/>
    <property type="project" value="TreeGrafter"/>
</dbReference>
<comment type="catalytic activity">
    <reaction evidence="10 12">
        <text>tRNA(Val) + L-valine + ATP = L-valyl-tRNA(Val) + AMP + diphosphate</text>
        <dbReference type="Rhea" id="RHEA:10704"/>
        <dbReference type="Rhea" id="RHEA-COMP:9672"/>
        <dbReference type="Rhea" id="RHEA-COMP:9708"/>
        <dbReference type="ChEBI" id="CHEBI:30616"/>
        <dbReference type="ChEBI" id="CHEBI:33019"/>
        <dbReference type="ChEBI" id="CHEBI:57762"/>
        <dbReference type="ChEBI" id="CHEBI:78442"/>
        <dbReference type="ChEBI" id="CHEBI:78537"/>
        <dbReference type="ChEBI" id="CHEBI:456215"/>
        <dbReference type="EC" id="6.1.1.9"/>
    </reaction>
</comment>
<keyword evidence="4 12" id="KW-0436">Ligase</keyword>
<dbReference type="InterPro" id="IPR019499">
    <property type="entry name" value="Val-tRNA_synth_tRNA-bd"/>
</dbReference>
<dbReference type="PANTHER" id="PTHR11946:SF93">
    <property type="entry name" value="VALINE--TRNA LIGASE, CHLOROPLASTIC_MITOCHONDRIAL 2"/>
    <property type="match status" value="1"/>
</dbReference>
<comment type="subcellular location">
    <subcellularLocation>
        <location evidence="1 12">Cytoplasm</location>
    </subcellularLocation>
</comment>
<evidence type="ECO:0000259" key="15">
    <source>
        <dbReference type="Pfam" id="PF10458"/>
    </source>
</evidence>
<dbReference type="PRINTS" id="PR00986">
    <property type="entry name" value="TRNASYNTHVAL"/>
</dbReference>
<evidence type="ECO:0000259" key="13">
    <source>
        <dbReference type="Pfam" id="PF00133"/>
    </source>
</evidence>
<dbReference type="InterPro" id="IPR002303">
    <property type="entry name" value="Valyl-tRNA_ligase"/>
</dbReference>
<dbReference type="RefSeq" id="WP_008263866.1">
    <property type="nucleotide sequence ID" value="NZ_CP048751.1"/>
</dbReference>
<dbReference type="PANTHER" id="PTHR11946">
    <property type="entry name" value="VALYL-TRNA SYNTHETASES"/>
    <property type="match status" value="1"/>
</dbReference>
<dbReference type="FunFam" id="1.10.287.380:FF:000001">
    <property type="entry name" value="Valine--tRNA ligase"/>
    <property type="match status" value="1"/>
</dbReference>
<keyword evidence="6 12" id="KW-0067">ATP-binding</keyword>
<dbReference type="Pfam" id="PF00133">
    <property type="entry name" value="tRNA-synt_1"/>
    <property type="match status" value="1"/>
</dbReference>
<evidence type="ECO:0000256" key="1">
    <source>
        <dbReference type="ARBA" id="ARBA00004496"/>
    </source>
</evidence>
<name>A0AB37EAT8_9CAUL</name>